<accession>A0ABS3YC37</accession>
<keyword evidence="3" id="KW-1185">Reference proteome</keyword>
<evidence type="ECO:0000313" key="3">
    <source>
        <dbReference type="Proteomes" id="UP000679126"/>
    </source>
</evidence>
<keyword evidence="1" id="KW-0472">Membrane</keyword>
<proteinExistence type="predicted"/>
<keyword evidence="1" id="KW-1133">Transmembrane helix</keyword>
<reference evidence="3" key="1">
    <citation type="submission" date="2021-03" db="EMBL/GenBank/DDBJ databases">
        <title>Assistant Professor.</title>
        <authorList>
            <person name="Huq M.A."/>
        </authorList>
    </citation>
    <scope>NUCLEOTIDE SEQUENCE [LARGE SCALE GENOMIC DNA]</scope>
    <source>
        <strain evidence="3">MAH-28</strain>
    </source>
</reference>
<name>A0ABS3YC37_9BACT</name>
<dbReference type="RefSeq" id="WP_209145213.1">
    <property type="nucleotide sequence ID" value="NZ_JAGHKP010000002.1"/>
</dbReference>
<gene>
    <name evidence="2" type="ORF">J7I43_08365</name>
</gene>
<evidence type="ECO:0000256" key="1">
    <source>
        <dbReference type="SAM" id="Phobius"/>
    </source>
</evidence>
<feature type="transmembrane region" description="Helical" evidence="1">
    <location>
        <begin position="12"/>
        <end position="28"/>
    </location>
</feature>
<comment type="caution">
    <text evidence="2">The sequence shown here is derived from an EMBL/GenBank/DDBJ whole genome shotgun (WGS) entry which is preliminary data.</text>
</comment>
<dbReference type="EMBL" id="JAGHKP010000002">
    <property type="protein sequence ID" value="MBO9152221.1"/>
    <property type="molecule type" value="Genomic_DNA"/>
</dbReference>
<keyword evidence="1" id="KW-0812">Transmembrane</keyword>
<dbReference type="Proteomes" id="UP000679126">
    <property type="component" value="Unassembled WGS sequence"/>
</dbReference>
<evidence type="ECO:0000313" key="2">
    <source>
        <dbReference type="EMBL" id="MBO9152221.1"/>
    </source>
</evidence>
<organism evidence="2 3">
    <name type="scientific">Chitinophaga chungangae</name>
    <dbReference type="NCBI Taxonomy" id="2821488"/>
    <lineage>
        <taxon>Bacteria</taxon>
        <taxon>Pseudomonadati</taxon>
        <taxon>Bacteroidota</taxon>
        <taxon>Chitinophagia</taxon>
        <taxon>Chitinophagales</taxon>
        <taxon>Chitinophagaceae</taxon>
        <taxon>Chitinophaga</taxon>
    </lineage>
</organism>
<sequence>MTHENSKIWRKWLPGPAFIVLTAIFLFACKKNNDTPASGTDPNIAAAIKAVYGNVLKGKVTVTSDAEGLWLSVDRHTILVSQLPGFDLDALSDISSATVVTSQHGLILKDLDTGKIYLLVNADPESARRFDQVAALFPQGAWKNLVYGITVVRPADS</sequence>
<dbReference type="PROSITE" id="PS51257">
    <property type="entry name" value="PROKAR_LIPOPROTEIN"/>
    <property type="match status" value="1"/>
</dbReference>
<protein>
    <submittedName>
        <fullName evidence="2">Uncharacterized protein</fullName>
    </submittedName>
</protein>